<comment type="caution">
    <text evidence="1">The sequence shown here is derived from an EMBL/GenBank/DDBJ whole genome shotgun (WGS) entry which is preliminary data.</text>
</comment>
<reference evidence="1" key="2">
    <citation type="submission" date="2020-09" db="EMBL/GenBank/DDBJ databases">
        <authorList>
            <person name="Sun Q."/>
            <person name="Zhou Y."/>
        </authorList>
    </citation>
    <scope>NUCLEOTIDE SEQUENCE</scope>
    <source>
        <strain evidence="1">CGMCC 1.15343</strain>
    </source>
</reference>
<accession>A0A916UES1</accession>
<name>A0A916UES1_9SPHI</name>
<protein>
    <submittedName>
        <fullName evidence="1">Uncharacterized protein</fullName>
    </submittedName>
</protein>
<dbReference type="AlphaFoldDB" id="A0A916UES1"/>
<reference evidence="1" key="1">
    <citation type="journal article" date="2014" name="Int. J. Syst. Evol. Microbiol.">
        <title>Complete genome sequence of Corynebacterium casei LMG S-19264T (=DSM 44701T), isolated from a smear-ripened cheese.</title>
        <authorList>
            <consortium name="US DOE Joint Genome Institute (JGI-PGF)"/>
            <person name="Walter F."/>
            <person name="Albersmeier A."/>
            <person name="Kalinowski J."/>
            <person name="Ruckert C."/>
        </authorList>
    </citation>
    <scope>NUCLEOTIDE SEQUENCE</scope>
    <source>
        <strain evidence="1">CGMCC 1.15343</strain>
    </source>
</reference>
<keyword evidence="2" id="KW-1185">Reference proteome</keyword>
<sequence>MVLGEHKDLKYAITGLPVKEKDKLLLRLIAKDKILTEHLHFKLLEDASDLEARRMALSELIVAQIDELTSTYRYNVKDTLTVLRTLNGRINHHYKVTKDLNTEIELRMQLLNEIPLTLTPSVHATLSKYNDRMVLYFLRTTLSVYKKYLKLHEDLQFDLQDNLNKLLKKAYTPRFEETAEALGLPESL</sequence>
<dbReference type="EMBL" id="BMIL01000007">
    <property type="protein sequence ID" value="GGC69676.1"/>
    <property type="molecule type" value="Genomic_DNA"/>
</dbReference>
<organism evidence="1 2">
    <name type="scientific">Pedobacter quisquiliarum</name>
    <dbReference type="NCBI Taxonomy" id="1834438"/>
    <lineage>
        <taxon>Bacteria</taxon>
        <taxon>Pseudomonadati</taxon>
        <taxon>Bacteroidota</taxon>
        <taxon>Sphingobacteriia</taxon>
        <taxon>Sphingobacteriales</taxon>
        <taxon>Sphingobacteriaceae</taxon>
        <taxon>Pedobacter</taxon>
    </lineage>
</organism>
<gene>
    <name evidence="1" type="ORF">GCM10011387_23850</name>
</gene>
<evidence type="ECO:0000313" key="2">
    <source>
        <dbReference type="Proteomes" id="UP000651668"/>
    </source>
</evidence>
<evidence type="ECO:0000313" key="1">
    <source>
        <dbReference type="EMBL" id="GGC69676.1"/>
    </source>
</evidence>
<dbReference type="Proteomes" id="UP000651668">
    <property type="component" value="Unassembled WGS sequence"/>
</dbReference>
<proteinExistence type="predicted"/>
<dbReference type="RefSeq" id="WP_188627128.1">
    <property type="nucleotide sequence ID" value="NZ_BMIL01000007.1"/>
</dbReference>